<dbReference type="Pfam" id="PF01418">
    <property type="entry name" value="HTH_6"/>
    <property type="match status" value="1"/>
</dbReference>
<dbReference type="GO" id="GO:0003700">
    <property type="term" value="F:DNA-binding transcription factor activity"/>
    <property type="evidence" value="ECO:0007669"/>
    <property type="project" value="InterPro"/>
</dbReference>
<dbReference type="InterPro" id="IPR000281">
    <property type="entry name" value="HTH_RpiR"/>
</dbReference>
<dbReference type="PANTHER" id="PTHR30514">
    <property type="entry name" value="GLUCOKINASE"/>
    <property type="match status" value="1"/>
</dbReference>
<evidence type="ECO:0000259" key="4">
    <source>
        <dbReference type="PROSITE" id="PS51071"/>
    </source>
</evidence>
<dbReference type="PROSITE" id="PS51464">
    <property type="entry name" value="SIS"/>
    <property type="match status" value="1"/>
</dbReference>
<dbReference type="Pfam" id="PF01380">
    <property type="entry name" value="SIS"/>
    <property type="match status" value="1"/>
</dbReference>
<dbReference type="Gene3D" id="1.10.10.10">
    <property type="entry name" value="Winged helix-like DNA-binding domain superfamily/Winged helix DNA-binding domain"/>
    <property type="match status" value="1"/>
</dbReference>
<feature type="domain" description="HTH rpiR-type" evidence="4">
    <location>
        <begin position="3"/>
        <end position="79"/>
    </location>
</feature>
<dbReference type="GO" id="GO:1901135">
    <property type="term" value="P:carbohydrate derivative metabolic process"/>
    <property type="evidence" value="ECO:0007669"/>
    <property type="project" value="InterPro"/>
</dbReference>
<dbReference type="GO" id="GO:0097367">
    <property type="term" value="F:carbohydrate derivative binding"/>
    <property type="evidence" value="ECO:0007669"/>
    <property type="project" value="InterPro"/>
</dbReference>
<reference evidence="6 7" key="1">
    <citation type="submission" date="2019-02" db="EMBL/GenBank/DDBJ databases">
        <title>Prokaryotic population dynamics and viral predation in marine succession experiment using metagenomics: the confinement effect.</title>
        <authorList>
            <person name="Haro-Moreno J.M."/>
            <person name="Rodriguez-Valera F."/>
            <person name="Lopez-Perez M."/>
        </authorList>
    </citation>
    <scope>NUCLEOTIDE SEQUENCE [LARGE SCALE GENOMIC DNA]</scope>
    <source>
        <strain evidence="6">MED-G167</strain>
    </source>
</reference>
<dbReference type="Gene3D" id="3.40.50.10490">
    <property type="entry name" value="Glucose-6-phosphate isomerase like protein, domain 1"/>
    <property type="match status" value="1"/>
</dbReference>
<sequence length="281" mass="30979">MPTKLLRQIKNTLPELRKSEKIVAEFILKEPKSVINLKTAEASSLMGISEPTLIRFCKAIGFSGFQEMKINLSQQLAADDYFEIYEIHPNDSIHELCEKVFDTAVSEILNVRSQIDQKILEQAIQTLAKASRVEFYAFGGSAPVAMDGQHKFFRLQIPSSCISDPHIQFMSANSLNKDDVVVAISQSGTTSALVDSVKTVRESGVKVIGIMPGNTPLAKVCDFSLTINVGSNDRLTMPLTSRLAYTAVIDVLTMGVAQLKPEAQDHLYNIADSQRSLKIDN</sequence>
<evidence type="ECO:0000256" key="3">
    <source>
        <dbReference type="ARBA" id="ARBA00023163"/>
    </source>
</evidence>
<accession>A0A520M8Q7</accession>
<evidence type="ECO:0000313" key="6">
    <source>
        <dbReference type="EMBL" id="RZO17606.1"/>
    </source>
</evidence>
<feature type="domain" description="SIS" evidence="5">
    <location>
        <begin position="123"/>
        <end position="262"/>
    </location>
</feature>
<dbReference type="InterPro" id="IPR036388">
    <property type="entry name" value="WH-like_DNA-bd_sf"/>
</dbReference>
<dbReference type="InterPro" id="IPR047640">
    <property type="entry name" value="RpiR-like"/>
</dbReference>
<protein>
    <submittedName>
        <fullName evidence="6">MurR/RpiR family transcriptional regulator</fullName>
    </submittedName>
</protein>
<dbReference type="InterPro" id="IPR035472">
    <property type="entry name" value="RpiR-like_SIS"/>
</dbReference>
<dbReference type="PANTHER" id="PTHR30514:SF1">
    <property type="entry name" value="HTH-TYPE TRANSCRIPTIONAL REGULATOR HEXR-RELATED"/>
    <property type="match status" value="1"/>
</dbReference>
<dbReference type="InterPro" id="IPR001347">
    <property type="entry name" value="SIS_dom"/>
</dbReference>
<dbReference type="Proteomes" id="UP000318359">
    <property type="component" value="Unassembled WGS sequence"/>
</dbReference>
<evidence type="ECO:0000313" key="7">
    <source>
        <dbReference type="Proteomes" id="UP000318359"/>
    </source>
</evidence>
<comment type="caution">
    <text evidence="6">The sequence shown here is derived from an EMBL/GenBank/DDBJ whole genome shotgun (WGS) entry which is preliminary data.</text>
</comment>
<keyword evidence="3" id="KW-0804">Transcription</keyword>
<proteinExistence type="predicted"/>
<keyword evidence="2" id="KW-0238">DNA-binding</keyword>
<evidence type="ECO:0000256" key="1">
    <source>
        <dbReference type="ARBA" id="ARBA00023015"/>
    </source>
</evidence>
<dbReference type="InterPro" id="IPR009057">
    <property type="entry name" value="Homeodomain-like_sf"/>
</dbReference>
<dbReference type="CDD" id="cd05013">
    <property type="entry name" value="SIS_RpiR"/>
    <property type="match status" value="1"/>
</dbReference>
<dbReference type="SUPFAM" id="SSF53697">
    <property type="entry name" value="SIS domain"/>
    <property type="match status" value="1"/>
</dbReference>
<dbReference type="AlphaFoldDB" id="A0A520M8Q7"/>
<organism evidence="6 7">
    <name type="scientific">SAR86 cluster bacterium</name>
    <dbReference type="NCBI Taxonomy" id="2030880"/>
    <lineage>
        <taxon>Bacteria</taxon>
        <taxon>Pseudomonadati</taxon>
        <taxon>Pseudomonadota</taxon>
        <taxon>Gammaproteobacteria</taxon>
        <taxon>SAR86 cluster</taxon>
    </lineage>
</organism>
<keyword evidence="1" id="KW-0805">Transcription regulation</keyword>
<dbReference type="EMBL" id="SHBM01000026">
    <property type="protein sequence ID" value="RZO17606.1"/>
    <property type="molecule type" value="Genomic_DNA"/>
</dbReference>
<dbReference type="PROSITE" id="PS51071">
    <property type="entry name" value="HTH_RPIR"/>
    <property type="match status" value="1"/>
</dbReference>
<name>A0A520M8Q7_9GAMM</name>
<gene>
    <name evidence="6" type="ORF">EVB00_02090</name>
</gene>
<dbReference type="InterPro" id="IPR046348">
    <property type="entry name" value="SIS_dom_sf"/>
</dbReference>
<dbReference type="SUPFAM" id="SSF46689">
    <property type="entry name" value="Homeodomain-like"/>
    <property type="match status" value="1"/>
</dbReference>
<evidence type="ECO:0000256" key="2">
    <source>
        <dbReference type="ARBA" id="ARBA00023125"/>
    </source>
</evidence>
<dbReference type="GO" id="GO:0003677">
    <property type="term" value="F:DNA binding"/>
    <property type="evidence" value="ECO:0007669"/>
    <property type="project" value="UniProtKB-KW"/>
</dbReference>
<evidence type="ECO:0000259" key="5">
    <source>
        <dbReference type="PROSITE" id="PS51464"/>
    </source>
</evidence>